<sequence length="78" mass="8617">MVDPLIDDLGKRSTRTKIIVEVPLCLYQDTPLVDKPNFDIVDWLVDLAPDHRGHAGAVLVATETNRDPAQAVARQVRG</sequence>
<accession>A0ABN1ZSU0</accession>
<proteinExistence type="predicted"/>
<gene>
    <name evidence="1" type="ORF">GCM10009827_016130</name>
</gene>
<dbReference type="Proteomes" id="UP001501470">
    <property type="component" value="Unassembled WGS sequence"/>
</dbReference>
<evidence type="ECO:0000313" key="1">
    <source>
        <dbReference type="EMBL" id="GAA1503757.1"/>
    </source>
</evidence>
<keyword evidence="2" id="KW-1185">Reference proteome</keyword>
<dbReference type="EMBL" id="BAAAQD010000002">
    <property type="protein sequence ID" value="GAA1503757.1"/>
    <property type="molecule type" value="Genomic_DNA"/>
</dbReference>
<organism evidence="1 2">
    <name type="scientific">Dactylosporangium maewongense</name>
    <dbReference type="NCBI Taxonomy" id="634393"/>
    <lineage>
        <taxon>Bacteria</taxon>
        <taxon>Bacillati</taxon>
        <taxon>Actinomycetota</taxon>
        <taxon>Actinomycetes</taxon>
        <taxon>Micromonosporales</taxon>
        <taxon>Micromonosporaceae</taxon>
        <taxon>Dactylosporangium</taxon>
    </lineage>
</organism>
<name>A0ABN1ZSU0_9ACTN</name>
<protein>
    <submittedName>
        <fullName evidence="1">Uncharacterized protein</fullName>
    </submittedName>
</protein>
<evidence type="ECO:0000313" key="2">
    <source>
        <dbReference type="Proteomes" id="UP001501470"/>
    </source>
</evidence>
<reference evidence="1 2" key="1">
    <citation type="journal article" date="2019" name="Int. J. Syst. Evol. Microbiol.">
        <title>The Global Catalogue of Microorganisms (GCM) 10K type strain sequencing project: providing services to taxonomists for standard genome sequencing and annotation.</title>
        <authorList>
            <consortium name="The Broad Institute Genomics Platform"/>
            <consortium name="The Broad Institute Genome Sequencing Center for Infectious Disease"/>
            <person name="Wu L."/>
            <person name="Ma J."/>
        </authorList>
    </citation>
    <scope>NUCLEOTIDE SEQUENCE [LARGE SCALE GENOMIC DNA]</scope>
    <source>
        <strain evidence="1 2">JCM 15933</strain>
    </source>
</reference>
<comment type="caution">
    <text evidence="1">The sequence shown here is derived from an EMBL/GenBank/DDBJ whole genome shotgun (WGS) entry which is preliminary data.</text>
</comment>